<evidence type="ECO:0000313" key="3">
    <source>
        <dbReference type="Proteomes" id="UP000037146"/>
    </source>
</evidence>
<dbReference type="EMBL" id="LFZW01000001">
    <property type="protein sequence ID" value="KMY48515.1"/>
    <property type="molecule type" value="Genomic_DNA"/>
</dbReference>
<dbReference type="GO" id="GO:0005737">
    <property type="term" value="C:cytoplasm"/>
    <property type="evidence" value="ECO:0007669"/>
    <property type="project" value="TreeGrafter"/>
</dbReference>
<evidence type="ECO:0000259" key="1">
    <source>
        <dbReference type="Pfam" id="PF13460"/>
    </source>
</evidence>
<dbReference type="Gene3D" id="3.40.50.720">
    <property type="entry name" value="NAD(P)-binding Rossmann-like Domain"/>
    <property type="match status" value="1"/>
</dbReference>
<proteinExistence type="predicted"/>
<dbReference type="OrthoDB" id="112777at2"/>
<accession>A0A0K9GPE0</accession>
<dbReference type="PANTHER" id="PTHR48079">
    <property type="entry name" value="PROTEIN YEEZ"/>
    <property type="match status" value="1"/>
</dbReference>
<dbReference type="GO" id="GO:0004029">
    <property type="term" value="F:aldehyde dehydrogenase (NAD+) activity"/>
    <property type="evidence" value="ECO:0007669"/>
    <property type="project" value="TreeGrafter"/>
</dbReference>
<keyword evidence="3" id="KW-1185">Reference proteome</keyword>
<dbReference type="SUPFAM" id="SSF51735">
    <property type="entry name" value="NAD(P)-binding Rossmann-fold domains"/>
    <property type="match status" value="1"/>
</dbReference>
<protein>
    <submittedName>
        <fullName evidence="2">NADH-ubiquinone oxidoreductase</fullName>
    </submittedName>
</protein>
<reference evidence="3" key="1">
    <citation type="submission" date="2015-07" db="EMBL/GenBank/DDBJ databases">
        <title>Genome sequencing project for genomic taxonomy and phylogenomics of Bacillus-like bacteria.</title>
        <authorList>
            <person name="Liu B."/>
            <person name="Wang J."/>
            <person name="Zhu Y."/>
            <person name="Liu G."/>
            <person name="Chen Q."/>
            <person name="Chen Z."/>
            <person name="Lan J."/>
            <person name="Che J."/>
            <person name="Ge C."/>
            <person name="Shi H."/>
            <person name="Pan Z."/>
            <person name="Liu X."/>
        </authorList>
    </citation>
    <scope>NUCLEOTIDE SEQUENCE [LARGE SCALE GENOMIC DNA]</scope>
    <source>
        <strain evidence="3">FJAT-27997</strain>
    </source>
</reference>
<dbReference type="Pfam" id="PF13460">
    <property type="entry name" value="NAD_binding_10"/>
    <property type="match status" value="1"/>
</dbReference>
<evidence type="ECO:0000313" key="2">
    <source>
        <dbReference type="EMBL" id="KMY48515.1"/>
    </source>
</evidence>
<feature type="domain" description="NAD(P)-binding" evidence="1">
    <location>
        <begin position="8"/>
        <end position="118"/>
    </location>
</feature>
<dbReference type="Proteomes" id="UP000037146">
    <property type="component" value="Unassembled WGS sequence"/>
</dbReference>
<dbReference type="InterPro" id="IPR036291">
    <property type="entry name" value="NAD(P)-bd_dom_sf"/>
</dbReference>
<dbReference type="PATRIC" id="fig|1679170.3.peg.488"/>
<name>A0A0K9GPE0_9BACI</name>
<organism evidence="2 3">
    <name type="scientific">Peribacillus loiseleuriae</name>
    <dbReference type="NCBI Taxonomy" id="1679170"/>
    <lineage>
        <taxon>Bacteria</taxon>
        <taxon>Bacillati</taxon>
        <taxon>Bacillota</taxon>
        <taxon>Bacilli</taxon>
        <taxon>Bacillales</taxon>
        <taxon>Bacillaceae</taxon>
        <taxon>Peribacillus</taxon>
    </lineage>
</organism>
<keyword evidence="2" id="KW-0830">Ubiquinone</keyword>
<dbReference type="PANTHER" id="PTHR48079:SF6">
    <property type="entry name" value="NAD(P)-BINDING DOMAIN-CONTAINING PROTEIN-RELATED"/>
    <property type="match status" value="1"/>
</dbReference>
<comment type="caution">
    <text evidence="2">The sequence shown here is derived from an EMBL/GenBank/DDBJ whole genome shotgun (WGS) entry which is preliminary data.</text>
</comment>
<dbReference type="STRING" id="1679170.AC625_02460"/>
<dbReference type="InterPro" id="IPR051783">
    <property type="entry name" value="NAD(P)-dependent_oxidoreduct"/>
</dbReference>
<dbReference type="AlphaFoldDB" id="A0A0K9GPE0"/>
<dbReference type="RefSeq" id="WP_049679840.1">
    <property type="nucleotide sequence ID" value="NZ_LFZW01000001.1"/>
</dbReference>
<dbReference type="InterPro" id="IPR016040">
    <property type="entry name" value="NAD(P)-bd_dom"/>
</dbReference>
<gene>
    <name evidence="2" type="ORF">AC625_02460</name>
</gene>
<sequence>MMKALVLGATGGMGSAIVYELLERGVEITAFARNLEKLNRMFKNHPVRLVQGDVFNQEQLSRAVRNADIVFHSINLPYQEWEDKQPILMSNIIDAVKKTGTKLVIVDNIYAYGRNPGTLVTETTRKDPYTKKGKIRLKLNSMAEDSGVSMLIAHFPDFYGPRAENTLLDYTFQAIMKDKKAQFVGDQTISREYIYTPDGAKAVCELAMQDRFEGGHWNIPGTSTITGKEIIELVKELTGYEKRVSTVSKNMIRLLGVFDSGMKEMVEMFYLNEDPVVLDGRKYEIEIGPIPRTSYKEGFRKTLGSMNQ</sequence>